<evidence type="ECO:0000256" key="1">
    <source>
        <dbReference type="ARBA" id="ARBA00004651"/>
    </source>
</evidence>
<evidence type="ECO:0000313" key="9">
    <source>
        <dbReference type="EMBL" id="MEE6146813.1"/>
    </source>
</evidence>
<feature type="transmembrane region" description="Helical" evidence="8">
    <location>
        <begin position="347"/>
        <end position="365"/>
    </location>
</feature>
<dbReference type="Pfam" id="PF02028">
    <property type="entry name" value="BCCT"/>
    <property type="match status" value="1"/>
</dbReference>
<keyword evidence="7 8" id="KW-0472">Membrane</keyword>
<evidence type="ECO:0000256" key="2">
    <source>
        <dbReference type="ARBA" id="ARBA00005658"/>
    </source>
</evidence>
<dbReference type="PANTHER" id="PTHR30047:SF7">
    <property type="entry name" value="HIGH-AFFINITY CHOLINE TRANSPORT PROTEIN"/>
    <property type="match status" value="1"/>
</dbReference>
<sequence length="518" mass="55464">METEKKADNTVFIVSLIICAVIVVWAVGFNQSFSAASNAIFSFFTVDFGWLYMAAMFAFVVFALAIAFSKFGGIKLGEDDSKPEYSTVSWFAMLFGCGMGVGLVFWGVSEPISHLMAENLPNGAAAGSPEAALYAFRASFMHWGFTPWANYSIIGLALAYFQFRKHKPGLVSTTLEPLIGTKLTKGWLGKLVDVLAVFATVAGVVTSLGLGVMQINAGFNFLFGLPSNLMVQIIIIAIISVIYIGTAVAGIDKGISVISDLNLYIAVGLLLVCFLVGPKLDILNNLIGGTGAYLQYFINDSLGLSAYGDNSWVLSWRIFYWAWWLAWAPFVGVFIARISKGRTIREFVAGVVLVPAVASIVWFSVFGSLGVHLGMVGTVALDALKQIAATPETGLFIVLQHYPLGAVISLVAIVLLCTFFITSANSGTFVLGMLSTNGNLNPPKKRMFIWGIIQSVMAVGMLIAGGLKPLQTISIAAAFPFIFIMIAVMFSLVKALSSDEAVAGEAEEAAPQTEAQKA</sequence>
<evidence type="ECO:0000256" key="3">
    <source>
        <dbReference type="ARBA" id="ARBA00022448"/>
    </source>
</evidence>
<feature type="transmembrane region" description="Helical" evidence="8">
    <location>
        <begin position="473"/>
        <end position="493"/>
    </location>
</feature>
<keyword evidence="6 8" id="KW-1133">Transmembrane helix</keyword>
<keyword evidence="10" id="KW-1185">Reference proteome</keyword>
<comment type="similarity">
    <text evidence="2">Belongs to the BCCT transporter (TC 2.A.15) family.</text>
</comment>
<feature type="transmembrane region" description="Helical" evidence="8">
    <location>
        <begin position="261"/>
        <end position="277"/>
    </location>
</feature>
<dbReference type="Proteomes" id="UP001332931">
    <property type="component" value="Unassembled WGS sequence"/>
</dbReference>
<evidence type="ECO:0000256" key="7">
    <source>
        <dbReference type="ARBA" id="ARBA00023136"/>
    </source>
</evidence>
<feature type="transmembrane region" description="Helical" evidence="8">
    <location>
        <begin position="229"/>
        <end position="249"/>
    </location>
</feature>
<feature type="transmembrane region" description="Helical" evidence="8">
    <location>
        <begin position="49"/>
        <end position="68"/>
    </location>
</feature>
<comment type="caution">
    <text evidence="9">The sequence shown here is derived from an EMBL/GenBank/DDBJ whole genome shotgun (WGS) entry which is preliminary data.</text>
</comment>
<feature type="transmembrane region" description="Helical" evidence="8">
    <location>
        <begin position="406"/>
        <end position="435"/>
    </location>
</feature>
<keyword evidence="5 8" id="KW-0812">Transmembrane</keyword>
<feature type="transmembrane region" description="Helical" evidence="8">
    <location>
        <begin position="12"/>
        <end position="29"/>
    </location>
</feature>
<protein>
    <submittedName>
        <fullName evidence="9">BCCT family transporter</fullName>
    </submittedName>
</protein>
<gene>
    <name evidence="9" type="ORF">VXJ25_02205</name>
</gene>
<feature type="transmembrane region" description="Helical" evidence="8">
    <location>
        <begin position="447"/>
        <end position="467"/>
    </location>
</feature>
<name>A0ABU7R895_9ACTN</name>
<dbReference type="InterPro" id="IPR000060">
    <property type="entry name" value="BCCT_transptr"/>
</dbReference>
<dbReference type="EMBL" id="JAZGJQ010000002">
    <property type="protein sequence ID" value="MEE6146813.1"/>
    <property type="molecule type" value="Genomic_DNA"/>
</dbReference>
<organism evidence="9 10">
    <name type="scientific">Olsenella absiana</name>
    <dbReference type="NCBI Taxonomy" id="3115222"/>
    <lineage>
        <taxon>Bacteria</taxon>
        <taxon>Bacillati</taxon>
        <taxon>Actinomycetota</taxon>
        <taxon>Coriobacteriia</taxon>
        <taxon>Coriobacteriales</taxon>
        <taxon>Atopobiaceae</taxon>
        <taxon>Olsenella</taxon>
    </lineage>
</organism>
<feature type="transmembrane region" description="Helical" evidence="8">
    <location>
        <begin position="191"/>
        <end position="217"/>
    </location>
</feature>
<feature type="transmembrane region" description="Helical" evidence="8">
    <location>
        <begin position="318"/>
        <end position="335"/>
    </location>
</feature>
<evidence type="ECO:0000256" key="6">
    <source>
        <dbReference type="ARBA" id="ARBA00022989"/>
    </source>
</evidence>
<feature type="transmembrane region" description="Helical" evidence="8">
    <location>
        <begin position="140"/>
        <end position="161"/>
    </location>
</feature>
<accession>A0ABU7R895</accession>
<evidence type="ECO:0000256" key="4">
    <source>
        <dbReference type="ARBA" id="ARBA00022475"/>
    </source>
</evidence>
<keyword evidence="3" id="KW-0813">Transport</keyword>
<keyword evidence="4" id="KW-1003">Cell membrane</keyword>
<evidence type="ECO:0000256" key="5">
    <source>
        <dbReference type="ARBA" id="ARBA00022692"/>
    </source>
</evidence>
<comment type="subcellular location">
    <subcellularLocation>
        <location evidence="1">Cell membrane</location>
        <topology evidence="1">Multi-pass membrane protein</topology>
    </subcellularLocation>
</comment>
<feature type="transmembrane region" description="Helical" evidence="8">
    <location>
        <begin position="88"/>
        <end position="108"/>
    </location>
</feature>
<dbReference type="NCBIfam" id="TIGR00842">
    <property type="entry name" value="bcct"/>
    <property type="match status" value="1"/>
</dbReference>
<reference evidence="9 10" key="1">
    <citation type="submission" date="2024-01" db="EMBL/GenBank/DDBJ databases">
        <title>Description of Olsenella sp. nov., isolated from pig feces.</title>
        <authorList>
            <person name="Chang Y.-H."/>
        </authorList>
    </citation>
    <scope>NUCLEOTIDE SEQUENCE [LARGE SCALE GENOMIC DNA]</scope>
    <source>
        <strain evidence="9 10">YH-ols2223</strain>
    </source>
</reference>
<evidence type="ECO:0000313" key="10">
    <source>
        <dbReference type="Proteomes" id="UP001332931"/>
    </source>
</evidence>
<dbReference type="PANTHER" id="PTHR30047">
    <property type="entry name" value="HIGH-AFFINITY CHOLINE TRANSPORT PROTEIN-RELATED"/>
    <property type="match status" value="1"/>
</dbReference>
<evidence type="ECO:0000256" key="8">
    <source>
        <dbReference type="SAM" id="Phobius"/>
    </source>
</evidence>
<proteinExistence type="inferred from homology"/>